<protein>
    <recommendedName>
        <fullName evidence="4">Transposase</fullName>
    </recommendedName>
</protein>
<evidence type="ECO:0000313" key="1">
    <source>
        <dbReference type="EMBL" id="SFQ27357.1"/>
    </source>
</evidence>
<dbReference type="EMBL" id="FOXH01000021">
    <property type="protein sequence ID" value="SFQ47704.1"/>
    <property type="molecule type" value="Genomic_DNA"/>
</dbReference>
<gene>
    <name evidence="1" type="ORF">SAMN04515674_113157</name>
    <name evidence="2" type="ORF">SAMN04515674_12171</name>
</gene>
<keyword evidence="3" id="KW-1185">Reference proteome</keyword>
<proteinExistence type="predicted"/>
<evidence type="ECO:0000313" key="2">
    <source>
        <dbReference type="EMBL" id="SFQ47704.1"/>
    </source>
</evidence>
<organism evidence="2 3">
    <name type="scientific">Pseudarcicella hirudinis</name>
    <dbReference type="NCBI Taxonomy" id="1079859"/>
    <lineage>
        <taxon>Bacteria</taxon>
        <taxon>Pseudomonadati</taxon>
        <taxon>Bacteroidota</taxon>
        <taxon>Cytophagia</taxon>
        <taxon>Cytophagales</taxon>
        <taxon>Flectobacillaceae</taxon>
        <taxon>Pseudarcicella</taxon>
    </lineage>
</organism>
<dbReference type="Proteomes" id="UP000199306">
    <property type="component" value="Unassembled WGS sequence"/>
</dbReference>
<sequence>MAYNNRNHLKKVDFIRMKYLEWKNRNEDIPDTYFVRKILKELGHSMSYSAFMKGYKHKNTHKEKSVKNQLKLF</sequence>
<evidence type="ECO:0000313" key="3">
    <source>
        <dbReference type="Proteomes" id="UP000199306"/>
    </source>
</evidence>
<dbReference type="STRING" id="1079859.SAMN04515674_113157"/>
<name>A0A1I5YTY8_9BACT</name>
<dbReference type="OrthoDB" id="1263363at2"/>
<reference evidence="2 3" key="1">
    <citation type="submission" date="2016-10" db="EMBL/GenBank/DDBJ databases">
        <authorList>
            <person name="de Groot N.N."/>
        </authorList>
    </citation>
    <scope>NUCLEOTIDE SEQUENCE [LARGE SCALE GENOMIC DNA]</scope>
    <source>
        <strain evidence="2">E92</strain>
        <strain evidence="3">E92,LMG 26720,CCM 7988</strain>
    </source>
</reference>
<dbReference type="RefSeq" id="WP_092018858.1">
    <property type="nucleotide sequence ID" value="NZ_FOXH01000013.1"/>
</dbReference>
<dbReference type="AlphaFoldDB" id="A0A1I5YTY8"/>
<evidence type="ECO:0008006" key="4">
    <source>
        <dbReference type="Google" id="ProtNLM"/>
    </source>
</evidence>
<dbReference type="EMBL" id="FOXH01000013">
    <property type="protein sequence ID" value="SFQ27357.1"/>
    <property type="molecule type" value="Genomic_DNA"/>
</dbReference>
<accession>A0A1I5YTY8</accession>